<dbReference type="InterPro" id="IPR004839">
    <property type="entry name" value="Aminotransferase_I/II_large"/>
</dbReference>
<comment type="similarity">
    <text evidence="1">In the C-terminal section; belongs to the class-I pyridoxal-phosphate-dependent aminotransferase family.</text>
</comment>
<evidence type="ECO:0000256" key="5">
    <source>
        <dbReference type="ARBA" id="ARBA00023163"/>
    </source>
</evidence>
<dbReference type="CDD" id="cd00609">
    <property type="entry name" value="AAT_like"/>
    <property type="match status" value="1"/>
</dbReference>
<dbReference type="Gene3D" id="3.40.640.10">
    <property type="entry name" value="Type I PLP-dependent aspartate aminotransferase-like (Major domain)"/>
    <property type="match status" value="1"/>
</dbReference>
<keyword evidence="3" id="KW-0805">Transcription regulation</keyword>
<dbReference type="GO" id="GO:0008483">
    <property type="term" value="F:transaminase activity"/>
    <property type="evidence" value="ECO:0007669"/>
    <property type="project" value="UniProtKB-KW"/>
</dbReference>
<accession>A0ABV3ZQK7</accession>
<keyword evidence="7" id="KW-0808">Transferase</keyword>
<dbReference type="Gene3D" id="3.90.1150.10">
    <property type="entry name" value="Aspartate Aminotransferase, domain 1"/>
    <property type="match status" value="1"/>
</dbReference>
<evidence type="ECO:0000256" key="4">
    <source>
        <dbReference type="ARBA" id="ARBA00023125"/>
    </source>
</evidence>
<reference evidence="7 8" key="1">
    <citation type="journal article" date="2013" name="Int. J. Syst. Evol. Microbiol.">
        <title>Comamonas guangdongensis sp. nov., isolated from subterranean forest sediment, and emended description of the genus Comamonas.</title>
        <authorList>
            <person name="Zhang J."/>
            <person name="Wang Y."/>
            <person name="Zhou S."/>
            <person name="Wu C."/>
            <person name="He J."/>
            <person name="Li F."/>
        </authorList>
    </citation>
    <scope>NUCLEOTIDE SEQUENCE [LARGE SCALE GENOMIC DNA]</scope>
    <source>
        <strain evidence="7 8">CCTCC AB2011133</strain>
    </source>
</reference>
<comment type="caution">
    <text evidence="7">The sequence shown here is derived from an EMBL/GenBank/DDBJ whole genome shotgun (WGS) entry which is preliminary data.</text>
</comment>
<dbReference type="InterPro" id="IPR000524">
    <property type="entry name" value="Tscrpt_reg_HTH_GntR"/>
</dbReference>
<dbReference type="Pfam" id="PF00392">
    <property type="entry name" value="GntR"/>
    <property type="match status" value="1"/>
</dbReference>
<dbReference type="SUPFAM" id="SSF46785">
    <property type="entry name" value="Winged helix' DNA-binding domain"/>
    <property type="match status" value="1"/>
</dbReference>
<dbReference type="InterPro" id="IPR015424">
    <property type="entry name" value="PyrdxlP-dep_Trfase"/>
</dbReference>
<dbReference type="PANTHER" id="PTHR46577">
    <property type="entry name" value="HTH-TYPE TRANSCRIPTIONAL REGULATORY PROTEIN GABR"/>
    <property type="match status" value="1"/>
</dbReference>
<sequence>MQAVQNGVMEFDASTPRYLQIAGLLSQAIRQGTLAYGEKLPSVRMLARQYGVAQTTVVQAYHWLEDARQITARPRSGFFVAPRAVQLPEPKIARPMRRPRAVSLDWLGQRVLGREQPEGMVSFSSGTPGIDLLNPDRVRRAVTRSVQKHRHLLCTYPGSDGHEEARRALARYAVGLGCSLDPERILITGGCMDSVALCLRAVTEPGDVVALESPTHFSFLEVLQALQLKALEIPCHPRHGISLDALQLALDTQPVKALLLVPTLSNPLGSCMPQAERKRLVQLAVQHDLPVIEDAIYADLAEGDAMRRSLKSYDSTGQIMLCHSFSKTLAPGLRLGWLEAGRWTDRLRHIKEMQAGGQSAVLELALADLISQAGHHAAMRQLRAAIAARVEQARQVIAQSFPAGTRVSDPPGGLLLWLELPAPLDAAALHQACLAQQILIAPGALFGAAGRFKQGMRVGLGGGAGRRGICRPCDRWGRWPVPCSVDCFIDSTRISCHTNFV</sequence>
<evidence type="ECO:0000256" key="2">
    <source>
        <dbReference type="ARBA" id="ARBA00022898"/>
    </source>
</evidence>
<dbReference type="InterPro" id="IPR036390">
    <property type="entry name" value="WH_DNA-bd_sf"/>
</dbReference>
<dbReference type="Proteomes" id="UP001561046">
    <property type="component" value="Unassembled WGS sequence"/>
</dbReference>
<proteinExistence type="inferred from homology"/>
<keyword evidence="5" id="KW-0804">Transcription</keyword>
<keyword evidence="7" id="KW-0032">Aminotransferase</keyword>
<evidence type="ECO:0000256" key="3">
    <source>
        <dbReference type="ARBA" id="ARBA00023015"/>
    </source>
</evidence>
<dbReference type="InterPro" id="IPR015422">
    <property type="entry name" value="PyrdxlP-dep_Trfase_small"/>
</dbReference>
<organism evidence="7 8">
    <name type="scientific">Comamonas guangdongensis</name>
    <dbReference type="NCBI Taxonomy" id="510515"/>
    <lineage>
        <taxon>Bacteria</taxon>
        <taxon>Pseudomonadati</taxon>
        <taxon>Pseudomonadota</taxon>
        <taxon>Betaproteobacteria</taxon>
        <taxon>Burkholderiales</taxon>
        <taxon>Comamonadaceae</taxon>
        <taxon>Comamonas</taxon>
    </lineage>
</organism>
<dbReference type="CDD" id="cd07377">
    <property type="entry name" value="WHTH_GntR"/>
    <property type="match status" value="1"/>
</dbReference>
<dbReference type="InterPro" id="IPR051446">
    <property type="entry name" value="HTH_trans_reg/aminotransferase"/>
</dbReference>
<evidence type="ECO:0000313" key="8">
    <source>
        <dbReference type="Proteomes" id="UP001561046"/>
    </source>
</evidence>
<feature type="domain" description="HTH gntR-type" evidence="6">
    <location>
        <begin position="15"/>
        <end position="83"/>
    </location>
</feature>
<dbReference type="InterPro" id="IPR015421">
    <property type="entry name" value="PyrdxlP-dep_Trfase_major"/>
</dbReference>
<dbReference type="PANTHER" id="PTHR46577:SF2">
    <property type="entry name" value="TRANSCRIPTIONAL REGULATORY PROTEIN"/>
    <property type="match status" value="1"/>
</dbReference>
<keyword evidence="2" id="KW-0663">Pyridoxal phosphate</keyword>
<protein>
    <submittedName>
        <fullName evidence="7">PLP-dependent aminotransferase family protein</fullName>
    </submittedName>
</protein>
<dbReference type="SMART" id="SM00345">
    <property type="entry name" value="HTH_GNTR"/>
    <property type="match status" value="1"/>
</dbReference>
<dbReference type="InterPro" id="IPR036388">
    <property type="entry name" value="WH-like_DNA-bd_sf"/>
</dbReference>
<keyword evidence="8" id="KW-1185">Reference proteome</keyword>
<keyword evidence="4" id="KW-0238">DNA-binding</keyword>
<name>A0ABV3ZQK7_9BURK</name>
<evidence type="ECO:0000256" key="1">
    <source>
        <dbReference type="ARBA" id="ARBA00005384"/>
    </source>
</evidence>
<dbReference type="PROSITE" id="PS50949">
    <property type="entry name" value="HTH_GNTR"/>
    <property type="match status" value="1"/>
</dbReference>
<gene>
    <name evidence="7" type="ORF">AB6724_03240</name>
</gene>
<dbReference type="SUPFAM" id="SSF53383">
    <property type="entry name" value="PLP-dependent transferases"/>
    <property type="match status" value="1"/>
</dbReference>
<dbReference type="Gene3D" id="1.10.10.10">
    <property type="entry name" value="Winged helix-like DNA-binding domain superfamily/Winged helix DNA-binding domain"/>
    <property type="match status" value="1"/>
</dbReference>
<dbReference type="Pfam" id="PF00155">
    <property type="entry name" value="Aminotran_1_2"/>
    <property type="match status" value="1"/>
</dbReference>
<evidence type="ECO:0000259" key="6">
    <source>
        <dbReference type="PROSITE" id="PS50949"/>
    </source>
</evidence>
<dbReference type="EMBL" id="JBFYGN010000003">
    <property type="protein sequence ID" value="MEX8191851.1"/>
    <property type="molecule type" value="Genomic_DNA"/>
</dbReference>
<evidence type="ECO:0000313" key="7">
    <source>
        <dbReference type="EMBL" id="MEX8191851.1"/>
    </source>
</evidence>